<evidence type="ECO:0000313" key="2">
    <source>
        <dbReference type="Proteomes" id="UP000646827"/>
    </source>
</evidence>
<proteinExistence type="predicted"/>
<gene>
    <name evidence="1" type="ORF">INT45_005662</name>
</gene>
<keyword evidence="2" id="KW-1185">Reference proteome</keyword>
<name>A0A8H7RPS6_9FUNG</name>
<accession>A0A8H7RPS6</accession>
<dbReference type="OrthoDB" id="2296775at2759"/>
<protein>
    <submittedName>
        <fullName evidence="1">Uncharacterized protein</fullName>
    </submittedName>
</protein>
<sequence length="88" mass="10087">MRIHAQLLRSIVATFLDNLHLSTQIQSIVIERALQIDNAPTESNISPNTSLRKFRVKDFRGTEGARNLPHQYIATNFTSVQQIRITRN</sequence>
<evidence type="ECO:0000313" key="1">
    <source>
        <dbReference type="EMBL" id="KAG2213583.1"/>
    </source>
</evidence>
<dbReference type="AlphaFoldDB" id="A0A8H7RPS6"/>
<dbReference type="Proteomes" id="UP000646827">
    <property type="component" value="Unassembled WGS sequence"/>
</dbReference>
<organism evidence="1 2">
    <name type="scientific">Circinella minor</name>
    <dbReference type="NCBI Taxonomy" id="1195481"/>
    <lineage>
        <taxon>Eukaryota</taxon>
        <taxon>Fungi</taxon>
        <taxon>Fungi incertae sedis</taxon>
        <taxon>Mucoromycota</taxon>
        <taxon>Mucoromycotina</taxon>
        <taxon>Mucoromycetes</taxon>
        <taxon>Mucorales</taxon>
        <taxon>Lichtheimiaceae</taxon>
        <taxon>Circinella</taxon>
    </lineage>
</organism>
<reference evidence="1 2" key="1">
    <citation type="submission" date="2020-12" db="EMBL/GenBank/DDBJ databases">
        <title>Metabolic potential, ecology and presence of endohyphal bacteria is reflected in genomic diversity of Mucoromycotina.</title>
        <authorList>
            <person name="Muszewska A."/>
            <person name="Okrasinska A."/>
            <person name="Steczkiewicz K."/>
            <person name="Drgas O."/>
            <person name="Orlowska M."/>
            <person name="Perlinska-Lenart U."/>
            <person name="Aleksandrzak-Piekarczyk T."/>
            <person name="Szatraj K."/>
            <person name="Zielenkiewicz U."/>
            <person name="Pilsyk S."/>
            <person name="Malc E."/>
            <person name="Mieczkowski P."/>
            <person name="Kruszewska J.S."/>
            <person name="Biernat P."/>
            <person name="Pawlowska J."/>
        </authorList>
    </citation>
    <scope>NUCLEOTIDE SEQUENCE [LARGE SCALE GENOMIC DNA]</scope>
    <source>
        <strain evidence="1 2">CBS 142.35</strain>
    </source>
</reference>
<dbReference type="EMBL" id="JAEPRB010000680">
    <property type="protein sequence ID" value="KAG2213583.1"/>
    <property type="molecule type" value="Genomic_DNA"/>
</dbReference>
<comment type="caution">
    <text evidence="1">The sequence shown here is derived from an EMBL/GenBank/DDBJ whole genome shotgun (WGS) entry which is preliminary data.</text>
</comment>